<dbReference type="SUPFAM" id="SSF53474">
    <property type="entry name" value="alpha/beta-Hydrolases"/>
    <property type="match status" value="1"/>
</dbReference>
<evidence type="ECO:0000259" key="1">
    <source>
        <dbReference type="Pfam" id="PF01738"/>
    </source>
</evidence>
<reference evidence="3" key="3">
    <citation type="submission" date="2016-03" db="UniProtKB">
        <authorList>
            <consortium name="EnsemblProtists"/>
        </authorList>
    </citation>
    <scope>IDENTIFICATION</scope>
</reference>
<dbReference type="Pfam" id="PF01738">
    <property type="entry name" value="DLH"/>
    <property type="match status" value="1"/>
</dbReference>
<accession>L1JTY1</accession>
<dbReference type="InterPro" id="IPR051049">
    <property type="entry name" value="Dienelactone_hydrolase-like"/>
</dbReference>
<dbReference type="KEGG" id="gtt:GUITHDRAFT_150935"/>
<reference evidence="4" key="2">
    <citation type="submission" date="2012-11" db="EMBL/GenBank/DDBJ databases">
        <authorList>
            <person name="Kuo A."/>
            <person name="Curtis B.A."/>
            <person name="Tanifuji G."/>
            <person name="Burki F."/>
            <person name="Gruber A."/>
            <person name="Irimia M."/>
            <person name="Maruyama S."/>
            <person name="Arias M.C."/>
            <person name="Ball S.G."/>
            <person name="Gile G.H."/>
            <person name="Hirakawa Y."/>
            <person name="Hopkins J.F."/>
            <person name="Rensing S.A."/>
            <person name="Schmutz J."/>
            <person name="Symeonidi A."/>
            <person name="Elias M."/>
            <person name="Eveleigh R.J."/>
            <person name="Herman E.K."/>
            <person name="Klute M.J."/>
            <person name="Nakayama T."/>
            <person name="Obornik M."/>
            <person name="Reyes-Prieto A."/>
            <person name="Armbrust E.V."/>
            <person name="Aves S.J."/>
            <person name="Beiko R.G."/>
            <person name="Coutinho P."/>
            <person name="Dacks J.B."/>
            <person name="Durnford D.G."/>
            <person name="Fast N.M."/>
            <person name="Green B.R."/>
            <person name="Grisdale C."/>
            <person name="Hempe F."/>
            <person name="Henrissat B."/>
            <person name="Hoppner M.P."/>
            <person name="Ishida K.-I."/>
            <person name="Kim E."/>
            <person name="Koreny L."/>
            <person name="Kroth P.G."/>
            <person name="Liu Y."/>
            <person name="Malik S.-B."/>
            <person name="Maier U.G."/>
            <person name="McRose D."/>
            <person name="Mock T."/>
            <person name="Neilson J.A."/>
            <person name="Onodera N.T."/>
            <person name="Poole A.M."/>
            <person name="Pritham E.J."/>
            <person name="Richards T.A."/>
            <person name="Rocap G."/>
            <person name="Roy S.W."/>
            <person name="Sarai C."/>
            <person name="Schaack S."/>
            <person name="Shirato S."/>
            <person name="Slamovits C.H."/>
            <person name="Spencer D.F."/>
            <person name="Suzuki S."/>
            <person name="Worden A.Z."/>
            <person name="Zauner S."/>
            <person name="Barry K."/>
            <person name="Bell C."/>
            <person name="Bharti A.K."/>
            <person name="Crow J.A."/>
            <person name="Grimwood J."/>
            <person name="Kramer R."/>
            <person name="Lindquist E."/>
            <person name="Lucas S."/>
            <person name="Salamov A."/>
            <person name="McFadden G.I."/>
            <person name="Lane C.E."/>
            <person name="Keeling P.J."/>
            <person name="Gray M.W."/>
            <person name="Grigoriev I.V."/>
            <person name="Archibald J.M."/>
        </authorList>
    </citation>
    <scope>NUCLEOTIDE SEQUENCE</scope>
    <source>
        <strain evidence="4">CCMP2712</strain>
    </source>
</reference>
<feature type="domain" description="Dienelactone hydrolase" evidence="1">
    <location>
        <begin position="20"/>
        <end position="226"/>
    </location>
</feature>
<dbReference type="GeneID" id="17308227"/>
<dbReference type="PANTHER" id="PTHR46623:SF6">
    <property type="entry name" value="ALPHA_BETA-HYDROLASES SUPERFAMILY PROTEIN"/>
    <property type="match status" value="1"/>
</dbReference>
<dbReference type="OMA" id="FFAAIEW"/>
<protein>
    <recommendedName>
        <fullName evidence="1">Dienelactone hydrolase domain-containing protein</fullName>
    </recommendedName>
</protein>
<evidence type="ECO:0000313" key="4">
    <source>
        <dbReference type="Proteomes" id="UP000011087"/>
    </source>
</evidence>
<sequence>MVKFNRADGTEVPAYASASGPKGGLIVLQEWWGINDQIKATATDIAAKCGVRVVIPDLYRSKVAYEAAEAQHLMSGLDWPGALQDVKAAATWLKSQGCSKVGVVGFCMGGALSLGSAVHHPEIDACIAFYGWNDGLADVKEMKKPTQCHFGQKDEIKGFSDPEAAAKLEEKLKASGCPMEFYMYETQGHGFMNGTAWGKEMQKKLGRPEVEDATILLAMDRMKDFLAKHVLA</sequence>
<proteinExistence type="predicted"/>
<gene>
    <name evidence="2" type="ORF">GUITHDRAFT_150935</name>
</gene>
<dbReference type="GO" id="GO:0016787">
    <property type="term" value="F:hydrolase activity"/>
    <property type="evidence" value="ECO:0007669"/>
    <property type="project" value="InterPro"/>
</dbReference>
<dbReference type="AlphaFoldDB" id="L1JTY1"/>
<dbReference type="eggNOG" id="KOG3043">
    <property type="taxonomic scope" value="Eukaryota"/>
</dbReference>
<reference evidence="2 4" key="1">
    <citation type="journal article" date="2012" name="Nature">
        <title>Algal genomes reveal evolutionary mosaicism and the fate of nucleomorphs.</title>
        <authorList>
            <consortium name="DOE Joint Genome Institute"/>
            <person name="Curtis B.A."/>
            <person name="Tanifuji G."/>
            <person name="Burki F."/>
            <person name="Gruber A."/>
            <person name="Irimia M."/>
            <person name="Maruyama S."/>
            <person name="Arias M.C."/>
            <person name="Ball S.G."/>
            <person name="Gile G.H."/>
            <person name="Hirakawa Y."/>
            <person name="Hopkins J.F."/>
            <person name="Kuo A."/>
            <person name="Rensing S.A."/>
            <person name="Schmutz J."/>
            <person name="Symeonidi A."/>
            <person name="Elias M."/>
            <person name="Eveleigh R.J."/>
            <person name="Herman E.K."/>
            <person name="Klute M.J."/>
            <person name="Nakayama T."/>
            <person name="Obornik M."/>
            <person name="Reyes-Prieto A."/>
            <person name="Armbrust E.V."/>
            <person name="Aves S.J."/>
            <person name="Beiko R.G."/>
            <person name="Coutinho P."/>
            <person name="Dacks J.B."/>
            <person name="Durnford D.G."/>
            <person name="Fast N.M."/>
            <person name="Green B.R."/>
            <person name="Grisdale C.J."/>
            <person name="Hempel F."/>
            <person name="Henrissat B."/>
            <person name="Hoppner M.P."/>
            <person name="Ishida K."/>
            <person name="Kim E."/>
            <person name="Koreny L."/>
            <person name="Kroth P.G."/>
            <person name="Liu Y."/>
            <person name="Malik S.B."/>
            <person name="Maier U.G."/>
            <person name="McRose D."/>
            <person name="Mock T."/>
            <person name="Neilson J.A."/>
            <person name="Onodera N.T."/>
            <person name="Poole A.M."/>
            <person name="Pritham E.J."/>
            <person name="Richards T.A."/>
            <person name="Rocap G."/>
            <person name="Roy S.W."/>
            <person name="Sarai C."/>
            <person name="Schaack S."/>
            <person name="Shirato S."/>
            <person name="Slamovits C.H."/>
            <person name="Spencer D.F."/>
            <person name="Suzuki S."/>
            <person name="Worden A.Z."/>
            <person name="Zauner S."/>
            <person name="Barry K."/>
            <person name="Bell C."/>
            <person name="Bharti A.K."/>
            <person name="Crow J.A."/>
            <person name="Grimwood J."/>
            <person name="Kramer R."/>
            <person name="Lindquist E."/>
            <person name="Lucas S."/>
            <person name="Salamov A."/>
            <person name="McFadden G.I."/>
            <person name="Lane C.E."/>
            <person name="Keeling P.J."/>
            <person name="Gray M.W."/>
            <person name="Grigoriev I.V."/>
            <person name="Archibald J.M."/>
        </authorList>
    </citation>
    <scope>NUCLEOTIDE SEQUENCE</scope>
    <source>
        <strain evidence="2 4">CCMP2712</strain>
    </source>
</reference>
<dbReference type="InterPro" id="IPR029058">
    <property type="entry name" value="AB_hydrolase_fold"/>
</dbReference>
<dbReference type="OrthoDB" id="17560at2759"/>
<dbReference type="Gene3D" id="3.40.50.1820">
    <property type="entry name" value="alpha/beta hydrolase"/>
    <property type="match status" value="1"/>
</dbReference>
<evidence type="ECO:0000313" key="2">
    <source>
        <dbReference type="EMBL" id="EKX51543.1"/>
    </source>
</evidence>
<dbReference type="Proteomes" id="UP000011087">
    <property type="component" value="Unassembled WGS sequence"/>
</dbReference>
<dbReference type="InterPro" id="IPR002925">
    <property type="entry name" value="Dienelactn_hydro"/>
</dbReference>
<name>L1JTY1_GUITC</name>
<dbReference type="RefSeq" id="XP_005838523.1">
    <property type="nucleotide sequence ID" value="XM_005838466.1"/>
</dbReference>
<dbReference type="EnsemblProtists" id="EKX51543">
    <property type="protein sequence ID" value="EKX51543"/>
    <property type="gene ID" value="GUITHDRAFT_150935"/>
</dbReference>
<dbReference type="EMBL" id="JH992975">
    <property type="protein sequence ID" value="EKX51543.1"/>
    <property type="molecule type" value="Genomic_DNA"/>
</dbReference>
<organism evidence="2">
    <name type="scientific">Guillardia theta (strain CCMP2712)</name>
    <name type="common">Cryptophyte</name>
    <dbReference type="NCBI Taxonomy" id="905079"/>
    <lineage>
        <taxon>Eukaryota</taxon>
        <taxon>Cryptophyceae</taxon>
        <taxon>Pyrenomonadales</taxon>
        <taxon>Geminigeraceae</taxon>
        <taxon>Guillardia</taxon>
    </lineage>
</organism>
<dbReference type="HOGENOM" id="CLU_054590_4_0_1"/>
<dbReference type="PANTHER" id="PTHR46623">
    <property type="entry name" value="CARBOXYMETHYLENEBUTENOLIDASE-RELATED"/>
    <property type="match status" value="1"/>
</dbReference>
<keyword evidence="4" id="KW-1185">Reference proteome</keyword>
<evidence type="ECO:0000313" key="3">
    <source>
        <dbReference type="EnsemblProtists" id="EKX51543"/>
    </source>
</evidence>
<dbReference type="STRING" id="905079.L1JTY1"/>
<dbReference type="PaxDb" id="55529-EKX51543"/>